<reference evidence="2 3" key="2">
    <citation type="submission" date="2018-06" db="EMBL/GenBank/DDBJ databases">
        <title>Comparative genomics of rhizobia nodulating Arachis hypogaea in China.</title>
        <authorList>
            <person name="Li Y."/>
        </authorList>
    </citation>
    <scope>NUCLEOTIDE SEQUENCE [LARGE SCALE GENOMIC DNA]</scope>
    <source>
        <strain evidence="2 3">CCBAU 51658</strain>
    </source>
</reference>
<dbReference type="Proteomes" id="UP000625079">
    <property type="component" value="Unassembled WGS sequence"/>
</dbReference>
<dbReference type="EMBL" id="CP030057">
    <property type="protein sequence ID" value="QOZ62459.1"/>
    <property type="molecule type" value="Genomic_DNA"/>
</dbReference>
<evidence type="ECO:0000313" key="3">
    <source>
        <dbReference type="Proteomes" id="UP000593880"/>
    </source>
</evidence>
<protein>
    <submittedName>
        <fullName evidence="1">Uncharacterized protein</fullName>
    </submittedName>
</protein>
<organism evidence="1 4">
    <name type="scientific">Bradyrhizobium guangdongense</name>
    <dbReference type="NCBI Taxonomy" id="1325090"/>
    <lineage>
        <taxon>Bacteria</taxon>
        <taxon>Pseudomonadati</taxon>
        <taxon>Pseudomonadota</taxon>
        <taxon>Alphaproteobacteria</taxon>
        <taxon>Hyphomicrobiales</taxon>
        <taxon>Nitrobacteraceae</taxon>
        <taxon>Bradyrhizobium</taxon>
    </lineage>
</organism>
<reference evidence="1" key="1">
    <citation type="journal article" date="2014" name="Int. J. Syst. Evol. Microbiol.">
        <title>Complete genome sequence of Corynebacterium casei LMG S-19264T (=DSM 44701T), isolated from a smear-ripened cheese.</title>
        <authorList>
            <consortium name="US DOE Joint Genome Institute (JGI-PGF)"/>
            <person name="Walter F."/>
            <person name="Albersmeier A."/>
            <person name="Kalinowski J."/>
            <person name="Ruckert C."/>
        </authorList>
    </citation>
    <scope>NUCLEOTIDE SEQUENCE</scope>
    <source>
        <strain evidence="1">CGMCC 1.15034</strain>
    </source>
</reference>
<gene>
    <name evidence="1" type="ORF">GCM10010987_55460</name>
    <name evidence="2" type="ORF">XH86_29730</name>
</gene>
<dbReference type="AlphaFoldDB" id="A0A410VCY1"/>
<dbReference type="Proteomes" id="UP000593880">
    <property type="component" value="Chromosome"/>
</dbReference>
<proteinExistence type="predicted"/>
<dbReference type="OrthoDB" id="8255265at2"/>
<reference evidence="1" key="3">
    <citation type="submission" date="2022-12" db="EMBL/GenBank/DDBJ databases">
        <authorList>
            <person name="Sun Q."/>
            <person name="Zhou Y."/>
        </authorList>
    </citation>
    <scope>NUCLEOTIDE SEQUENCE</scope>
    <source>
        <strain evidence="1">CGMCC 1.15034</strain>
    </source>
</reference>
<dbReference type="RefSeq" id="WP_128968040.1">
    <property type="nucleotide sequence ID" value="NZ_BMHC01000015.1"/>
</dbReference>
<accession>A0A410VCY1</accession>
<keyword evidence="3" id="KW-1185">Reference proteome</keyword>
<name>A0A410VCY1_9BRAD</name>
<evidence type="ECO:0000313" key="4">
    <source>
        <dbReference type="Proteomes" id="UP000625079"/>
    </source>
</evidence>
<dbReference type="EMBL" id="BMHC01000015">
    <property type="protein sequence ID" value="GGI29636.1"/>
    <property type="molecule type" value="Genomic_DNA"/>
</dbReference>
<evidence type="ECO:0000313" key="1">
    <source>
        <dbReference type="EMBL" id="GGI29636.1"/>
    </source>
</evidence>
<sequence length="70" mass="8066">MTRFIVRFMKEVLGERGQSSEVCQTAVELDARNAEEAEQKAKDRFCRMHGTEEWSLHADHIKVDPADFPS</sequence>
<evidence type="ECO:0000313" key="2">
    <source>
        <dbReference type="EMBL" id="QOZ62459.1"/>
    </source>
</evidence>